<dbReference type="PROSITE" id="PS50932">
    <property type="entry name" value="HTH_LACI_2"/>
    <property type="match status" value="1"/>
</dbReference>
<dbReference type="Gene3D" id="1.10.260.40">
    <property type="entry name" value="lambda repressor-like DNA-binding domains"/>
    <property type="match status" value="1"/>
</dbReference>
<keyword evidence="3" id="KW-0804">Transcription</keyword>
<dbReference type="GO" id="GO:0003700">
    <property type="term" value="F:DNA-binding transcription factor activity"/>
    <property type="evidence" value="ECO:0007669"/>
    <property type="project" value="TreeGrafter"/>
</dbReference>
<evidence type="ECO:0000259" key="4">
    <source>
        <dbReference type="PROSITE" id="PS50932"/>
    </source>
</evidence>
<evidence type="ECO:0000313" key="6">
    <source>
        <dbReference type="Proteomes" id="UP000033393"/>
    </source>
</evidence>
<dbReference type="EMBL" id="JYJG01000228">
    <property type="protein sequence ID" value="KJK44941.1"/>
    <property type="molecule type" value="Genomic_DNA"/>
</dbReference>
<dbReference type="AlphaFoldDB" id="A0A0F0GQU6"/>
<dbReference type="InterPro" id="IPR000843">
    <property type="entry name" value="HTH_LacI"/>
</dbReference>
<proteinExistence type="predicted"/>
<dbReference type="RefSeq" id="WP_045314629.1">
    <property type="nucleotide sequence ID" value="NZ_JYJG01000228.1"/>
</dbReference>
<dbReference type="Pfam" id="PF13377">
    <property type="entry name" value="Peripla_BP_3"/>
    <property type="match status" value="1"/>
</dbReference>
<name>A0A0F0GQU6_LENAE</name>
<dbReference type="SUPFAM" id="SSF47413">
    <property type="entry name" value="lambda repressor-like DNA-binding domains"/>
    <property type="match status" value="1"/>
</dbReference>
<dbReference type="Pfam" id="PF00356">
    <property type="entry name" value="LacI"/>
    <property type="match status" value="1"/>
</dbReference>
<keyword evidence="2" id="KW-0238">DNA-binding</keyword>
<dbReference type="InterPro" id="IPR028082">
    <property type="entry name" value="Peripla_BP_I"/>
</dbReference>
<dbReference type="SUPFAM" id="SSF53822">
    <property type="entry name" value="Periplasmic binding protein-like I"/>
    <property type="match status" value="1"/>
</dbReference>
<evidence type="ECO:0000256" key="3">
    <source>
        <dbReference type="ARBA" id="ARBA00023163"/>
    </source>
</evidence>
<dbReference type="PATRIC" id="fig|68170.10.peg.7142"/>
<dbReference type="GO" id="GO:0000976">
    <property type="term" value="F:transcription cis-regulatory region binding"/>
    <property type="evidence" value="ECO:0007669"/>
    <property type="project" value="TreeGrafter"/>
</dbReference>
<keyword evidence="6" id="KW-1185">Reference proteome</keyword>
<comment type="caution">
    <text evidence="5">The sequence shown here is derived from an EMBL/GenBank/DDBJ whole genome shotgun (WGS) entry which is preliminary data.</text>
</comment>
<dbReference type="PANTHER" id="PTHR30146">
    <property type="entry name" value="LACI-RELATED TRANSCRIPTIONAL REPRESSOR"/>
    <property type="match status" value="1"/>
</dbReference>
<dbReference type="SMART" id="SM00354">
    <property type="entry name" value="HTH_LACI"/>
    <property type="match status" value="1"/>
</dbReference>
<sequence length="327" mass="34529">MAVTIRDVARRAHVSVATVSRALTSPELVRPETRSRVLAAASDLGYQPNRAARGLITGKTGNIGIVVPDLDNPFFTGVLKAVQARAMQADYAVFVADSDEDPVAEAKLVHAMAKQVDGVVLCAPGLEDSQVYEVAGATSLVLLNRRLPGVPAALMDSAGGMHAIIDHLVALGHRRIAYLNGPRTSWSNQERRRGLMSAVAQHGVDLVDLGPFAPRYEGGLQAADLAVAADTTAIVAYNDIMALGVLARLRDRGISVPGDVSVTGFDDLTYAALCSPALTTVAMPVAQAGRTAVNLLLDWLDSDNTEVPQIVAETQLIVRGTTTPPRK</sequence>
<dbReference type="Proteomes" id="UP000033393">
    <property type="component" value="Unassembled WGS sequence"/>
</dbReference>
<dbReference type="InterPro" id="IPR010982">
    <property type="entry name" value="Lambda_DNA-bd_dom_sf"/>
</dbReference>
<dbReference type="STRING" id="68170.GCA_000974445_02128"/>
<protein>
    <submittedName>
        <fullName evidence="5">LacI family transcriptional regulator</fullName>
    </submittedName>
</protein>
<reference evidence="5 6" key="1">
    <citation type="submission" date="2015-02" db="EMBL/GenBank/DDBJ databases">
        <authorList>
            <person name="Ju K.-S."/>
            <person name="Doroghazi J.R."/>
            <person name="Metcalf W."/>
        </authorList>
    </citation>
    <scope>NUCLEOTIDE SEQUENCE [LARGE SCALE GENOMIC DNA]</scope>
    <source>
        <strain evidence="5 6">NRRL B-16140</strain>
    </source>
</reference>
<dbReference type="CDD" id="cd06267">
    <property type="entry name" value="PBP1_LacI_sugar_binding-like"/>
    <property type="match status" value="1"/>
</dbReference>
<feature type="domain" description="HTH lacI-type" evidence="4">
    <location>
        <begin position="3"/>
        <end position="57"/>
    </location>
</feature>
<dbReference type="InterPro" id="IPR046335">
    <property type="entry name" value="LacI/GalR-like_sensor"/>
</dbReference>
<evidence type="ECO:0000313" key="5">
    <source>
        <dbReference type="EMBL" id="KJK44941.1"/>
    </source>
</evidence>
<gene>
    <name evidence="5" type="ORF">UK23_27880</name>
</gene>
<dbReference type="PROSITE" id="PS00356">
    <property type="entry name" value="HTH_LACI_1"/>
    <property type="match status" value="1"/>
</dbReference>
<keyword evidence="1" id="KW-0805">Transcription regulation</keyword>
<dbReference type="Gene3D" id="3.40.50.2300">
    <property type="match status" value="2"/>
</dbReference>
<organism evidence="5 6">
    <name type="scientific">Lentzea aerocolonigenes</name>
    <name type="common">Lechevalieria aerocolonigenes</name>
    <name type="synonym">Saccharothrix aerocolonigenes</name>
    <dbReference type="NCBI Taxonomy" id="68170"/>
    <lineage>
        <taxon>Bacteria</taxon>
        <taxon>Bacillati</taxon>
        <taxon>Actinomycetota</taxon>
        <taxon>Actinomycetes</taxon>
        <taxon>Pseudonocardiales</taxon>
        <taxon>Pseudonocardiaceae</taxon>
        <taxon>Lentzea</taxon>
    </lineage>
</organism>
<dbReference type="eggNOG" id="COG1609">
    <property type="taxonomic scope" value="Bacteria"/>
</dbReference>
<dbReference type="OrthoDB" id="3258243at2"/>
<evidence type="ECO:0000256" key="1">
    <source>
        <dbReference type="ARBA" id="ARBA00023015"/>
    </source>
</evidence>
<evidence type="ECO:0000256" key="2">
    <source>
        <dbReference type="ARBA" id="ARBA00023125"/>
    </source>
</evidence>
<accession>A0A0F0GQU6</accession>
<dbReference type="CDD" id="cd01392">
    <property type="entry name" value="HTH_LacI"/>
    <property type="match status" value="1"/>
</dbReference>
<dbReference type="PANTHER" id="PTHR30146:SF138">
    <property type="entry name" value="TRANSCRIPTIONAL REGULATORY PROTEIN"/>
    <property type="match status" value="1"/>
</dbReference>